<reference evidence="3 4" key="1">
    <citation type="submission" date="2016-10" db="EMBL/GenBank/DDBJ databases">
        <authorList>
            <person name="de Groot N.N."/>
        </authorList>
    </citation>
    <scope>NUCLEOTIDE SEQUENCE [LARGE SCALE GENOMIC DNA]</scope>
    <source>
        <strain evidence="3 4">DSM 19182</strain>
    </source>
</reference>
<feature type="chain" id="PRO_5039580955" evidence="1">
    <location>
        <begin position="18"/>
        <end position="58"/>
    </location>
</feature>
<dbReference type="EMBL" id="FOBL01000025">
    <property type="protein sequence ID" value="SEM09971.1"/>
    <property type="molecule type" value="Genomic_DNA"/>
</dbReference>
<keyword evidence="5" id="KW-1185">Reference proteome</keyword>
<keyword evidence="1" id="KW-0732">Signal</keyword>
<dbReference type="Proteomes" id="UP000198548">
    <property type="component" value="Unassembled WGS sequence"/>
</dbReference>
<evidence type="ECO:0000313" key="4">
    <source>
        <dbReference type="Proteomes" id="UP000198548"/>
    </source>
</evidence>
<name>A0A1H7VL25_9LACT</name>
<proteinExistence type="predicted"/>
<feature type="signal peptide" evidence="1">
    <location>
        <begin position="1"/>
        <end position="17"/>
    </location>
</feature>
<organism evidence="3 4">
    <name type="scientific">Alkalibacterium putridalgicola</name>
    <dbReference type="NCBI Taxonomy" id="426703"/>
    <lineage>
        <taxon>Bacteria</taxon>
        <taxon>Bacillati</taxon>
        <taxon>Bacillota</taxon>
        <taxon>Bacilli</taxon>
        <taxon>Lactobacillales</taxon>
        <taxon>Carnobacteriaceae</taxon>
        <taxon>Alkalibacterium</taxon>
    </lineage>
</organism>
<dbReference type="EMBL" id="BJUX01000014">
    <property type="protein sequence ID" value="GEK89421.1"/>
    <property type="molecule type" value="Genomic_DNA"/>
</dbReference>
<sequence>MKKTVLGLFMVSTLLLAACDTERETPVPDTYGEADGETNVVIEIEADKNGLTEEDWRN</sequence>
<dbReference type="Proteomes" id="UP000321425">
    <property type="component" value="Unassembled WGS sequence"/>
</dbReference>
<protein>
    <submittedName>
        <fullName evidence="3">Uncharacterized protein</fullName>
    </submittedName>
</protein>
<evidence type="ECO:0000313" key="3">
    <source>
        <dbReference type="EMBL" id="SEM09971.1"/>
    </source>
</evidence>
<dbReference type="PROSITE" id="PS51257">
    <property type="entry name" value="PROKAR_LIPOPROTEIN"/>
    <property type="match status" value="1"/>
</dbReference>
<dbReference type="RefSeq" id="WP_177165523.1">
    <property type="nucleotide sequence ID" value="NZ_BJUX01000014.1"/>
</dbReference>
<evidence type="ECO:0000256" key="1">
    <source>
        <dbReference type="SAM" id="SignalP"/>
    </source>
</evidence>
<evidence type="ECO:0000313" key="2">
    <source>
        <dbReference type="EMBL" id="GEK89421.1"/>
    </source>
</evidence>
<reference evidence="2 5" key="2">
    <citation type="submission" date="2019-07" db="EMBL/GenBank/DDBJ databases">
        <title>Whole genome shotgun sequence of Alkalibacterium putridalgicola NBRC 103243.</title>
        <authorList>
            <person name="Hosoyama A."/>
            <person name="Uohara A."/>
            <person name="Ohji S."/>
            <person name="Ichikawa N."/>
        </authorList>
    </citation>
    <scope>NUCLEOTIDE SEQUENCE [LARGE SCALE GENOMIC DNA]</scope>
    <source>
        <strain evidence="2 5">NBRC 103243</strain>
    </source>
</reference>
<dbReference type="AlphaFoldDB" id="A0A1H7VL25"/>
<evidence type="ECO:0000313" key="5">
    <source>
        <dbReference type="Proteomes" id="UP000321425"/>
    </source>
</evidence>
<accession>A0A1H7VL25</accession>
<gene>
    <name evidence="2" type="ORF">APU01nite_14600</name>
    <name evidence="3" type="ORF">SAMN04488100_12528</name>
</gene>